<dbReference type="RefSeq" id="WP_151546039.1">
    <property type="nucleotide sequence ID" value="NZ_WBMR01000242.1"/>
</dbReference>
<name>A0A6L3VGU8_9ACTN</name>
<comment type="caution">
    <text evidence="1">The sequence shown here is derived from an EMBL/GenBank/DDBJ whole genome shotgun (WGS) entry which is preliminary data.</text>
</comment>
<dbReference type="EMBL" id="WBMR01000242">
    <property type="protein sequence ID" value="KAB2363418.1"/>
    <property type="molecule type" value="Genomic_DNA"/>
</dbReference>
<gene>
    <name evidence="1" type="ORF">F9B16_43060</name>
</gene>
<dbReference type="Proteomes" id="UP000483004">
    <property type="component" value="Unassembled WGS sequence"/>
</dbReference>
<dbReference type="AlphaFoldDB" id="A0A6L3VGU8"/>
<dbReference type="OrthoDB" id="3480500at2"/>
<sequence>MTDFDDVGRPMMDIARGDVEASHRVRRNLELLQENARDPEFRRLIQEVLDGRRSLREAAGTPLFGSGMAPHLDAFAEKWEEATAEGQEVTSEESVAEFRRLQGRVQTVMAEIEDKVRELQRYQDDLEAGG</sequence>
<evidence type="ECO:0000313" key="2">
    <source>
        <dbReference type="Proteomes" id="UP000483004"/>
    </source>
</evidence>
<reference evidence="1 2" key="1">
    <citation type="submission" date="2019-09" db="EMBL/GenBank/DDBJ databases">
        <title>Actinomadura physcomitrii sp. nov., a novel actinomycete isolated from moss [Physcomitrium sphaericum (Ludw) Fuernr].</title>
        <authorList>
            <person name="Liu C."/>
            <person name="Zhuang X."/>
        </authorList>
    </citation>
    <scope>NUCLEOTIDE SEQUENCE [LARGE SCALE GENOMIC DNA]</scope>
    <source>
        <strain evidence="1 2">CYP1-1B</strain>
    </source>
</reference>
<keyword evidence="2" id="KW-1185">Reference proteome</keyword>
<accession>A0A6L3VGU8</accession>
<organism evidence="1 2">
    <name type="scientific">Actinomadura montaniterrae</name>
    <dbReference type="NCBI Taxonomy" id="1803903"/>
    <lineage>
        <taxon>Bacteria</taxon>
        <taxon>Bacillati</taxon>
        <taxon>Actinomycetota</taxon>
        <taxon>Actinomycetes</taxon>
        <taxon>Streptosporangiales</taxon>
        <taxon>Thermomonosporaceae</taxon>
        <taxon>Actinomadura</taxon>
    </lineage>
</organism>
<protein>
    <submittedName>
        <fullName evidence="1">Uncharacterized protein</fullName>
    </submittedName>
</protein>
<proteinExistence type="predicted"/>
<evidence type="ECO:0000313" key="1">
    <source>
        <dbReference type="EMBL" id="KAB2363418.1"/>
    </source>
</evidence>